<dbReference type="WBParaSite" id="ASIM_0000953101-mRNA-1">
    <property type="protein sequence ID" value="ASIM_0000953101-mRNA-1"/>
    <property type="gene ID" value="ASIM_0000953101"/>
</dbReference>
<gene>
    <name evidence="2" type="ORF">ASIM_LOCUS9270</name>
</gene>
<dbReference type="Proteomes" id="UP000267096">
    <property type="component" value="Unassembled WGS sequence"/>
</dbReference>
<dbReference type="SUPFAM" id="SSF102114">
    <property type="entry name" value="Radical SAM enzymes"/>
    <property type="match status" value="1"/>
</dbReference>
<dbReference type="EMBL" id="UYRR01027800">
    <property type="protein sequence ID" value="VDK38271.1"/>
    <property type="molecule type" value="Genomic_DNA"/>
</dbReference>
<name>A0A0M3JPD6_ANISI</name>
<protein>
    <submittedName>
        <fullName evidence="2 4">Uncharacterized protein</fullName>
    </submittedName>
</protein>
<dbReference type="Gene3D" id="3.20.20.70">
    <property type="entry name" value="Aldolase class I"/>
    <property type="match status" value="1"/>
</dbReference>
<feature type="compositionally biased region" description="Polar residues" evidence="1">
    <location>
        <begin position="11"/>
        <end position="27"/>
    </location>
</feature>
<evidence type="ECO:0000313" key="3">
    <source>
        <dbReference type="Proteomes" id="UP000267096"/>
    </source>
</evidence>
<dbReference type="AlphaFoldDB" id="A0A0M3JPD6"/>
<dbReference type="InterPro" id="IPR013785">
    <property type="entry name" value="Aldolase_TIM"/>
</dbReference>
<reference evidence="2 3" key="2">
    <citation type="submission" date="2018-11" db="EMBL/GenBank/DDBJ databases">
        <authorList>
            <consortium name="Pathogen Informatics"/>
        </authorList>
    </citation>
    <scope>NUCLEOTIDE SEQUENCE [LARGE SCALE GENOMIC DNA]</scope>
</reference>
<organism evidence="4">
    <name type="scientific">Anisakis simplex</name>
    <name type="common">Herring worm</name>
    <dbReference type="NCBI Taxonomy" id="6269"/>
    <lineage>
        <taxon>Eukaryota</taxon>
        <taxon>Metazoa</taxon>
        <taxon>Ecdysozoa</taxon>
        <taxon>Nematoda</taxon>
        <taxon>Chromadorea</taxon>
        <taxon>Rhabditida</taxon>
        <taxon>Spirurina</taxon>
        <taxon>Ascaridomorpha</taxon>
        <taxon>Ascaridoidea</taxon>
        <taxon>Anisakidae</taxon>
        <taxon>Anisakis</taxon>
        <taxon>Anisakis simplex complex</taxon>
    </lineage>
</organism>
<feature type="region of interest" description="Disordered" evidence="1">
    <location>
        <begin position="1"/>
        <end position="29"/>
    </location>
</feature>
<evidence type="ECO:0000256" key="1">
    <source>
        <dbReference type="SAM" id="MobiDB-lite"/>
    </source>
</evidence>
<reference evidence="4" key="1">
    <citation type="submission" date="2017-02" db="UniProtKB">
        <authorList>
            <consortium name="WormBaseParasite"/>
        </authorList>
    </citation>
    <scope>IDENTIFICATION</scope>
</reference>
<accession>A0A0M3JPD6</accession>
<dbReference type="OrthoDB" id="7473683at2759"/>
<sequence length="113" mass="12553">MALDPGENPPEITQKSILEHGQAQNEAQVVEPEVHTRLNTAGARVGVKINPIEVAAAQRTSAEGLFDKYGRKHSYLRISLTERCNLRCKSAAFLEESKKIPSFGSAVFYFMFD</sequence>
<dbReference type="InterPro" id="IPR058240">
    <property type="entry name" value="rSAM_sf"/>
</dbReference>
<evidence type="ECO:0000313" key="4">
    <source>
        <dbReference type="WBParaSite" id="ASIM_0000953101-mRNA-1"/>
    </source>
</evidence>
<keyword evidence="3" id="KW-1185">Reference proteome</keyword>
<proteinExistence type="predicted"/>
<evidence type="ECO:0000313" key="2">
    <source>
        <dbReference type="EMBL" id="VDK38271.1"/>
    </source>
</evidence>